<proteinExistence type="predicted"/>
<dbReference type="AlphaFoldDB" id="A0A833QK01"/>
<dbReference type="PANTHER" id="PTHR35722:SF1">
    <property type="entry name" value="MAL D 1-ASSOCIATED PROTEIN"/>
    <property type="match status" value="1"/>
</dbReference>
<name>A0A833QK01_9POAL</name>
<feature type="compositionally biased region" description="Basic and acidic residues" evidence="1">
    <location>
        <begin position="149"/>
        <end position="160"/>
    </location>
</feature>
<evidence type="ECO:0000313" key="3">
    <source>
        <dbReference type="Proteomes" id="UP000623129"/>
    </source>
</evidence>
<evidence type="ECO:0000256" key="1">
    <source>
        <dbReference type="SAM" id="MobiDB-lite"/>
    </source>
</evidence>
<accession>A0A833QK01</accession>
<protein>
    <submittedName>
        <fullName evidence="2">Uncharacterized protein</fullName>
    </submittedName>
</protein>
<evidence type="ECO:0000313" key="2">
    <source>
        <dbReference type="EMBL" id="KAF3327545.1"/>
    </source>
</evidence>
<dbReference type="Proteomes" id="UP000623129">
    <property type="component" value="Unassembled WGS sequence"/>
</dbReference>
<dbReference type="PANTHER" id="PTHR35722">
    <property type="entry name" value="MAL D 1-ASSOCIATED PROTEIN"/>
    <property type="match status" value="1"/>
</dbReference>
<dbReference type="InterPro" id="IPR053346">
    <property type="entry name" value="Fra_a_1-associated"/>
</dbReference>
<gene>
    <name evidence="2" type="ORF">FCM35_KLT07663</name>
</gene>
<dbReference type="EMBL" id="SWLB01000017">
    <property type="protein sequence ID" value="KAF3327545.1"/>
    <property type="molecule type" value="Genomic_DNA"/>
</dbReference>
<feature type="region of interest" description="Disordered" evidence="1">
    <location>
        <begin position="129"/>
        <end position="177"/>
    </location>
</feature>
<keyword evidence="3" id="KW-1185">Reference proteome</keyword>
<sequence length="177" mass="20373">MAKGNDLGCVTRQVIRQRCAPEEVEPGKRVYRCEKTVQTLRDCVGRPAEMIDSQTEITEHDMNGPWYHGLDISMEQSSSSSSGNWDRNFMQELDNVIGGFDKMTEIMEGVDRIMEGTEKITSSLFGFLSSPGEEREDRSRRVLSFPVNEEERKEDKRDEYETQEPLYSDFADKIKDV</sequence>
<organism evidence="2 3">
    <name type="scientific">Carex littledalei</name>
    <dbReference type="NCBI Taxonomy" id="544730"/>
    <lineage>
        <taxon>Eukaryota</taxon>
        <taxon>Viridiplantae</taxon>
        <taxon>Streptophyta</taxon>
        <taxon>Embryophyta</taxon>
        <taxon>Tracheophyta</taxon>
        <taxon>Spermatophyta</taxon>
        <taxon>Magnoliopsida</taxon>
        <taxon>Liliopsida</taxon>
        <taxon>Poales</taxon>
        <taxon>Cyperaceae</taxon>
        <taxon>Cyperoideae</taxon>
        <taxon>Cariceae</taxon>
        <taxon>Carex</taxon>
        <taxon>Carex subgen. Euthyceras</taxon>
    </lineage>
</organism>
<dbReference type="OrthoDB" id="1914474at2759"/>
<comment type="caution">
    <text evidence="2">The sequence shown here is derived from an EMBL/GenBank/DDBJ whole genome shotgun (WGS) entry which is preliminary data.</text>
</comment>
<reference evidence="2" key="1">
    <citation type="submission" date="2020-01" db="EMBL/GenBank/DDBJ databases">
        <title>Genome sequence of Kobresia littledalei, the first chromosome-level genome in the family Cyperaceae.</title>
        <authorList>
            <person name="Qu G."/>
        </authorList>
    </citation>
    <scope>NUCLEOTIDE SEQUENCE</scope>
    <source>
        <strain evidence="2">C.B.Clarke</strain>
        <tissue evidence="2">Leaf</tissue>
    </source>
</reference>